<feature type="binding site" evidence="9">
    <location>
        <position position="65"/>
    </location>
    <ligand>
        <name>FAD</name>
        <dbReference type="ChEBI" id="CHEBI:57692"/>
    </ligand>
</feature>
<organism evidence="12 13">
    <name type="scientific">Daldinia eschscholtzii</name>
    <dbReference type="NCBI Taxonomy" id="292717"/>
    <lineage>
        <taxon>Eukaryota</taxon>
        <taxon>Fungi</taxon>
        <taxon>Dikarya</taxon>
        <taxon>Ascomycota</taxon>
        <taxon>Pezizomycotina</taxon>
        <taxon>Sordariomycetes</taxon>
        <taxon>Xylariomycetidae</taxon>
        <taxon>Xylariales</taxon>
        <taxon>Hypoxylaceae</taxon>
        <taxon>Daldinia</taxon>
    </lineage>
</organism>
<comment type="similarity">
    <text evidence="3">Belongs to the flavoprotein pyridine nucleotide cytochrome reductase family.</text>
</comment>
<evidence type="ECO:0000256" key="4">
    <source>
        <dbReference type="ARBA" id="ARBA00022630"/>
    </source>
</evidence>
<keyword evidence="7" id="KW-0520">NAD</keyword>
<comment type="caution">
    <text evidence="12">The sequence shown here is derived from an EMBL/GenBank/DDBJ whole genome shotgun (WGS) entry which is preliminary data.</text>
</comment>
<dbReference type="Pfam" id="PF00970">
    <property type="entry name" value="FAD_binding_6"/>
    <property type="match status" value="1"/>
</dbReference>
<evidence type="ECO:0000256" key="3">
    <source>
        <dbReference type="ARBA" id="ARBA00006105"/>
    </source>
</evidence>
<evidence type="ECO:0000313" key="13">
    <source>
        <dbReference type="Proteomes" id="UP001369815"/>
    </source>
</evidence>
<dbReference type="EMBL" id="JBANMG010000009">
    <property type="protein sequence ID" value="KAK6949098.1"/>
    <property type="molecule type" value="Genomic_DNA"/>
</dbReference>
<keyword evidence="6" id="KW-0560">Oxidoreductase</keyword>
<dbReference type="SUPFAM" id="SSF63380">
    <property type="entry name" value="Riboflavin synthase domain-like"/>
    <property type="match status" value="1"/>
</dbReference>
<dbReference type="Gene3D" id="3.40.50.80">
    <property type="entry name" value="Nucleotide-binding domain of ferredoxin-NADP reductase (FNR) module"/>
    <property type="match status" value="1"/>
</dbReference>
<evidence type="ECO:0000256" key="2">
    <source>
        <dbReference type="ARBA" id="ARBA00004572"/>
    </source>
</evidence>
<dbReference type="InterPro" id="IPR017938">
    <property type="entry name" value="Riboflavin_synthase-like_b-brl"/>
</dbReference>
<evidence type="ECO:0008006" key="14">
    <source>
        <dbReference type="Google" id="ProtNLM"/>
    </source>
</evidence>
<reference evidence="12 13" key="1">
    <citation type="journal article" date="2024" name="Front Chem Biol">
        <title>Unveiling the potential of Daldinia eschscholtzii MFLUCC 19-0629 through bioactivity and bioinformatics studies for enhanced sustainable agriculture production.</title>
        <authorList>
            <person name="Brooks S."/>
            <person name="Weaver J.A."/>
            <person name="Klomchit A."/>
            <person name="Alharthi S.A."/>
            <person name="Onlamun T."/>
            <person name="Nurani R."/>
            <person name="Vong T.K."/>
            <person name="Alberti F."/>
            <person name="Greco C."/>
        </authorList>
    </citation>
    <scope>NUCLEOTIDE SEQUENCE [LARGE SCALE GENOMIC DNA]</scope>
    <source>
        <strain evidence="12">MFLUCC 19-0629</strain>
    </source>
</reference>
<evidence type="ECO:0000259" key="11">
    <source>
        <dbReference type="Pfam" id="PF00970"/>
    </source>
</evidence>
<name>A0AAX6M8T7_9PEZI</name>
<evidence type="ECO:0000313" key="12">
    <source>
        <dbReference type="EMBL" id="KAK6949098.1"/>
    </source>
</evidence>
<dbReference type="PRINTS" id="PR00371">
    <property type="entry name" value="FPNCR"/>
</dbReference>
<comment type="cofactor">
    <cofactor evidence="1 9">
        <name>FAD</name>
        <dbReference type="ChEBI" id="CHEBI:57692"/>
    </cofactor>
</comment>
<feature type="domain" description="Oxidoreductase FAD/NAD(P)-binding" evidence="10">
    <location>
        <begin position="108"/>
        <end position="212"/>
    </location>
</feature>
<dbReference type="GO" id="GO:0006696">
    <property type="term" value="P:ergosterol biosynthetic process"/>
    <property type="evidence" value="ECO:0007669"/>
    <property type="project" value="TreeGrafter"/>
</dbReference>
<dbReference type="PRINTS" id="PR00406">
    <property type="entry name" value="CYTB5RDTASE"/>
</dbReference>
<dbReference type="GO" id="GO:0004128">
    <property type="term" value="F:cytochrome-b5 reductase activity, acting on NAD(P)H"/>
    <property type="evidence" value="ECO:0007669"/>
    <property type="project" value="TreeGrafter"/>
</dbReference>
<feature type="binding site" evidence="9">
    <location>
        <position position="116"/>
    </location>
    <ligand>
        <name>FAD</name>
        <dbReference type="ChEBI" id="CHEBI:57692"/>
    </ligand>
</feature>
<keyword evidence="5 9" id="KW-0274">FAD</keyword>
<protein>
    <recommendedName>
        <fullName evidence="14">NADH-cytochrome b5 reductase</fullName>
    </recommendedName>
</protein>
<dbReference type="CDD" id="cd06183">
    <property type="entry name" value="cyt_b5_reduct_like"/>
    <property type="match status" value="1"/>
</dbReference>
<evidence type="ECO:0000256" key="6">
    <source>
        <dbReference type="ARBA" id="ARBA00023002"/>
    </source>
</evidence>
<proteinExistence type="inferred from homology"/>
<feature type="binding site" evidence="9">
    <location>
        <position position="57"/>
    </location>
    <ligand>
        <name>FAD</name>
        <dbReference type="ChEBI" id="CHEBI:57692"/>
    </ligand>
</feature>
<evidence type="ECO:0000259" key="10">
    <source>
        <dbReference type="Pfam" id="PF00175"/>
    </source>
</evidence>
<feature type="binding site" evidence="9">
    <location>
        <position position="75"/>
    </location>
    <ligand>
        <name>FAD</name>
        <dbReference type="ChEBI" id="CHEBI:57692"/>
    </ligand>
</feature>
<evidence type="ECO:0000256" key="7">
    <source>
        <dbReference type="ARBA" id="ARBA00023027"/>
    </source>
</evidence>
<dbReference type="SUPFAM" id="SSF52343">
    <property type="entry name" value="Ferredoxin reductase-like, C-terminal NADP-linked domain"/>
    <property type="match status" value="1"/>
</dbReference>
<dbReference type="InterPro" id="IPR001834">
    <property type="entry name" value="CBR-like"/>
</dbReference>
<dbReference type="Proteomes" id="UP001369815">
    <property type="component" value="Unassembled WGS sequence"/>
</dbReference>
<dbReference type="Gene3D" id="2.40.30.10">
    <property type="entry name" value="Translation factors"/>
    <property type="match status" value="1"/>
</dbReference>
<feature type="binding site" evidence="9">
    <location>
        <position position="67"/>
    </location>
    <ligand>
        <name>FAD</name>
        <dbReference type="ChEBI" id="CHEBI:57692"/>
    </ligand>
</feature>
<accession>A0AAX6M8T7</accession>
<feature type="domain" description="Flavoprotein pyridine nucleotide cytochrome reductase-like FAD-binding" evidence="11">
    <location>
        <begin position="58"/>
        <end position="89"/>
    </location>
</feature>
<evidence type="ECO:0000256" key="8">
    <source>
        <dbReference type="ARBA" id="ARBA00023136"/>
    </source>
</evidence>
<evidence type="ECO:0000256" key="5">
    <source>
        <dbReference type="ARBA" id="ARBA00022827"/>
    </source>
</evidence>
<dbReference type="InterPro" id="IPR001433">
    <property type="entry name" value="OxRdtase_FAD/NAD-bd"/>
</dbReference>
<sequence>MRNVAYADSGAPKKAFGSGPAFLSLELESTEAVNHNTKRLRFKLPTPDTVSGLTLTYEPGALELLIKKYPDGKQSTYIHSLKPGDSLRFITKIPGYNYQPNKHSEILLIAGGAGITPIYQLIRGILQNPEDHTKINLVFGVNTDADLLLRKELDEYVSNFPSRFHVTYTISRPEVGSPFRQGYVTKELLNEVAPQSGNSKVFVCGPPPMEAALVGSWKKSGILQELGYRKDQIHKF</sequence>
<dbReference type="PANTHER" id="PTHR19370:SF101">
    <property type="entry name" value="NADH-CYTOCHROME B5 REDUCTASE"/>
    <property type="match status" value="1"/>
</dbReference>
<dbReference type="Pfam" id="PF00175">
    <property type="entry name" value="NAD_binding_1"/>
    <property type="match status" value="1"/>
</dbReference>
<dbReference type="InterPro" id="IPR008333">
    <property type="entry name" value="Cbr1-like_FAD-bd_dom"/>
</dbReference>
<evidence type="ECO:0000256" key="1">
    <source>
        <dbReference type="ARBA" id="ARBA00001974"/>
    </source>
</evidence>
<feature type="binding site" evidence="9">
    <location>
        <position position="73"/>
    </location>
    <ligand>
        <name>FAD</name>
        <dbReference type="ChEBI" id="CHEBI:57692"/>
    </ligand>
</feature>
<dbReference type="InterPro" id="IPR039261">
    <property type="entry name" value="FNR_nucleotide-bd"/>
</dbReference>
<dbReference type="AlphaFoldDB" id="A0AAX6M8T7"/>
<dbReference type="InterPro" id="IPR001709">
    <property type="entry name" value="Flavoprot_Pyr_Nucl_cyt_Rdtase"/>
</dbReference>
<comment type="subcellular location">
    <subcellularLocation>
        <location evidence="2">Mitochondrion outer membrane</location>
        <topology evidence="2">Single-pass membrane protein</topology>
    </subcellularLocation>
</comment>
<dbReference type="PANTHER" id="PTHR19370">
    <property type="entry name" value="NADH-CYTOCHROME B5 REDUCTASE"/>
    <property type="match status" value="1"/>
</dbReference>
<keyword evidence="13" id="KW-1185">Reference proteome</keyword>
<dbReference type="FunFam" id="3.40.50.80:FF:000009">
    <property type="entry name" value="NADH-cytochrome b5 reductase"/>
    <property type="match status" value="1"/>
</dbReference>
<evidence type="ECO:0000256" key="9">
    <source>
        <dbReference type="PIRSR" id="PIRSR601834-1"/>
    </source>
</evidence>
<keyword evidence="4 9" id="KW-0285">Flavoprotein</keyword>
<dbReference type="GO" id="GO:0005741">
    <property type="term" value="C:mitochondrial outer membrane"/>
    <property type="evidence" value="ECO:0007669"/>
    <property type="project" value="UniProtKB-SubCell"/>
</dbReference>
<gene>
    <name evidence="12" type="ORF">Daesc_009171</name>
</gene>
<keyword evidence="8" id="KW-0472">Membrane</keyword>